<evidence type="ECO:0000256" key="3">
    <source>
        <dbReference type="SAM" id="MobiDB-lite"/>
    </source>
</evidence>
<evidence type="ECO:0000313" key="5">
    <source>
        <dbReference type="EMBL" id="KIL69774.1"/>
    </source>
</evidence>
<feature type="compositionally biased region" description="Basic and acidic residues" evidence="3">
    <location>
        <begin position="2225"/>
        <end position="2235"/>
    </location>
</feature>
<dbReference type="GO" id="GO:0046872">
    <property type="term" value="F:metal ion binding"/>
    <property type="evidence" value="ECO:0007669"/>
    <property type="project" value="UniProtKB-KW"/>
</dbReference>
<keyword evidence="6" id="KW-1185">Reference proteome</keyword>
<organism evidence="5 6">
    <name type="scientific">Amanita muscaria (strain Koide BX008)</name>
    <dbReference type="NCBI Taxonomy" id="946122"/>
    <lineage>
        <taxon>Eukaryota</taxon>
        <taxon>Fungi</taxon>
        <taxon>Dikarya</taxon>
        <taxon>Basidiomycota</taxon>
        <taxon>Agaricomycotina</taxon>
        <taxon>Agaricomycetes</taxon>
        <taxon>Agaricomycetidae</taxon>
        <taxon>Agaricales</taxon>
        <taxon>Pluteineae</taxon>
        <taxon>Amanitaceae</taxon>
        <taxon>Amanita</taxon>
    </lineage>
</organism>
<dbReference type="EMBL" id="KN818225">
    <property type="protein sequence ID" value="KIL69774.1"/>
    <property type="molecule type" value="Genomic_DNA"/>
</dbReference>
<dbReference type="PROSITE" id="PS50081">
    <property type="entry name" value="ZF_DAG_PE_2"/>
    <property type="match status" value="2"/>
</dbReference>
<dbReference type="OrthoDB" id="6270916at2759"/>
<evidence type="ECO:0000259" key="4">
    <source>
        <dbReference type="PROSITE" id="PS50081"/>
    </source>
</evidence>
<accession>A0A0C2TR64</accession>
<feature type="region of interest" description="Disordered" evidence="3">
    <location>
        <begin position="2219"/>
        <end position="2242"/>
    </location>
</feature>
<dbReference type="Gene3D" id="3.30.60.20">
    <property type="match status" value="1"/>
</dbReference>
<feature type="domain" description="Phorbol-ester/DAG-type" evidence="4">
    <location>
        <begin position="470"/>
        <end position="525"/>
    </location>
</feature>
<keyword evidence="2" id="KW-0862">Zinc</keyword>
<dbReference type="Pfam" id="PF00130">
    <property type="entry name" value="C1_1"/>
    <property type="match status" value="1"/>
</dbReference>
<gene>
    <name evidence="5" type="ORF">M378DRAFT_21117</name>
</gene>
<dbReference type="SUPFAM" id="SSF57889">
    <property type="entry name" value="Cysteine-rich domain"/>
    <property type="match status" value="1"/>
</dbReference>
<protein>
    <recommendedName>
        <fullName evidence="4">Phorbol-ester/DAG-type domain-containing protein</fullName>
    </recommendedName>
</protein>
<name>A0A0C2TR64_AMAMK</name>
<feature type="domain" description="Phorbol-ester/DAG-type" evidence="4">
    <location>
        <begin position="564"/>
        <end position="617"/>
    </location>
</feature>
<dbReference type="InterPro" id="IPR046349">
    <property type="entry name" value="C1-like_sf"/>
</dbReference>
<dbReference type="STRING" id="946122.A0A0C2TR64"/>
<evidence type="ECO:0000256" key="2">
    <source>
        <dbReference type="ARBA" id="ARBA00022833"/>
    </source>
</evidence>
<evidence type="ECO:0000256" key="1">
    <source>
        <dbReference type="ARBA" id="ARBA00022723"/>
    </source>
</evidence>
<dbReference type="SMART" id="SM00109">
    <property type="entry name" value="C1"/>
    <property type="match status" value="2"/>
</dbReference>
<evidence type="ECO:0000313" key="6">
    <source>
        <dbReference type="Proteomes" id="UP000054549"/>
    </source>
</evidence>
<dbReference type="InParanoid" id="A0A0C2TR64"/>
<sequence>MAPTPSLRIDTARADGVNNSGLQSASVLKHFSSIRISASPTDEYTSNDLDRSSSKIDKKSRNGTRKLLLHVLAQLQVRPRPPTIYESATSLVDSARGPNTGIVIDSVKDLFGRAGSSVVRTQSQSTAVEDDLDDEPRLVYSTDDTYELMLQIRDIFVVCKDRNWPLFDDDIAQAKLDADKSKAASAFRKSVSSFQGSSPHSPSPIRQSTINASELWLQCVSILASVVQEECRYKATAPGPRRPAHALHAVCLDVAQYLARSQWHDPQLLSHVAQATIPAFSTFPKDMHGRVLKFFEESIILCLLEDLRLRQRGEPRRLPEESTPSDIVGENDAAITIQIQGVEQDVEDDQEDALPSGLTVASTYSAMQSKPIYLTASIISPLLSAILENVSLQRHEQLRRLLFSMSRLKFDVSLDLLQVIAYHTPRARLSACTVLMALWRNAVGHIVVTEPLPDVQIMHNNLSSLNHPHLHQFVPWRFSLSPTPDPSTSRSRCNACANLIAGFGLICHLCMCGVHFDCYDYPQGCRIVEYSMATDYEVKKAAMHRFCCILTDDQATLPRAPFNGHHFSYLNLFTLTPCSRCRQPLWGCYLQAIGCPNCSTFYHPACFTAALSGLPSCKTHAFDFSHLTVGREDLRNTFTDHYQDILQTTSSPEHQSFEETSILSGLLWTQLQILTNGIALGTIAIVQEGRIIGQISQLDGFELHNMNQHYITLLQSNDLRISQAMDDYLFENRLDRHEHNLMFDWSCLAFISTAIRGPCFQAQLLQRSTAGFLDASYPEPPAEETSSQDQTFNVVSLSHIRRALGHMFDVTSESTLRLFPQYLSLLGFLQMLQSSKEFPNQQLCSSILPFSFDSSVEVEILVAAIEACLSDENLSVNEIGFLLLTRRLAPNGMSSEYALRRLARSVIFWILMEDDAVATILRDFVAQGRHMPGVPSIRTSPTWPEGASYRPPVSSSINAGNYIAFRRTIGSRYAMGWLLTLHDQDALLYAEVLYDACVDFVNVETVNSQASLILPPGRHESNINENILRCITKLSQASVIYSTFDRLTSRWMESVSMSKLKEPMPTLHKVFSLERNNSMRFSISSDSAMTDQDNSETIAIDPWRPILVLAGRRGQDLARSLDWLNILASGGVQIPTPQFLHFVGLISEEKSLSNVTALVNAAFKNVWLDPLARHDILLVFSKLHVSLSSIIVPAGGNVQNINQVVQFIRLSLASYLLIFGCERKKLCDMTMILDDDIQGLLLRRKTNHRKTWRGDPITIDSEIMRALELYVDIQNDEISILIAKFFNSFLTDSPFMEAHEVDNFVLRNGKVLAKSAWQFYSTHQPELHEIRASLLSRTIVVDSQPFYDICHENLLPSVSWEGRLSAVTRLFRVIQDITHPAFEVEGRHWRSSITVVLYFYFRTLWTDGKEEVRLAVKTAALTLRPAYMQAMQACWIELLNTAPITERVRLLSFLYQVLSYFPHWQALSWRAITDALSECEYVQDSKSEDDHDMIALRVSLLLLSLQMTANGAVVSTTTLLVIKKHLVDFIGFSNVIATRRPDGQISRVEFGDIEAVSDDATPCINELVAILDSSYPFELTPSTMTITYEEDDKPSRHLVGSLFIDVILVMFCTLKDLSSFPVLTLKRVLESLCIIVYKHDFESPPLIHLQHRLRQAVARSLDLLLEDISYELHQIALSFVHGFIKQCSGFMSSIIYKAIEQLGQFVATENRHPSDMLVIQARSFLEEILTLYASNGLFANLLKRPLSREFFMVLKETINSGLNDAQMAPEELKNLLLRDVITRAADFDHDAFQNALRNLSTYIEIVHHEAFNFDCIILVGQQLINLARRASNDDRLDPSPLFTIPAVLCENNQGRIRDLVPYIENEIRIVLTRTYVNFTSLYRLLCATQSLQRRNGSLVFANSVTPIIFEILADGLKLKARVQPSTLAALIQVVVFDDSSEWLPPAVTYPSMFLGLVDNALHFLLAYEWPESTLEDAFNSSVAAAKIIWRAIVDDARVTEKLTELGSEGHVSTEYRIRAWNVMAIAALQYPDKNQAASILFSCLGMFSDIQFLALRPYIHTDPAHWDPATTSINHAYIAIKLWLLLAGRTVAGSTEDELATTRVWNELWPPFETLALNVGRQGNFHTTLALLISSSVADLFTFLHSLNTPLGLQTVAHIAILDRLRNMSGMEAANRKISRAIAALSHSQPPQSQPFDLLVDQASKDILAAEKLRILESRNTGRGPLEKRPAERPRRNVRIPA</sequence>
<reference evidence="5 6" key="1">
    <citation type="submission" date="2014-04" db="EMBL/GenBank/DDBJ databases">
        <title>Evolutionary Origins and Diversification of the Mycorrhizal Mutualists.</title>
        <authorList>
            <consortium name="DOE Joint Genome Institute"/>
            <consortium name="Mycorrhizal Genomics Consortium"/>
            <person name="Kohler A."/>
            <person name="Kuo A."/>
            <person name="Nagy L.G."/>
            <person name="Floudas D."/>
            <person name="Copeland A."/>
            <person name="Barry K.W."/>
            <person name="Cichocki N."/>
            <person name="Veneault-Fourrey C."/>
            <person name="LaButti K."/>
            <person name="Lindquist E.A."/>
            <person name="Lipzen A."/>
            <person name="Lundell T."/>
            <person name="Morin E."/>
            <person name="Murat C."/>
            <person name="Riley R."/>
            <person name="Ohm R."/>
            <person name="Sun H."/>
            <person name="Tunlid A."/>
            <person name="Henrissat B."/>
            <person name="Grigoriev I.V."/>
            <person name="Hibbett D.S."/>
            <person name="Martin F."/>
        </authorList>
    </citation>
    <scope>NUCLEOTIDE SEQUENCE [LARGE SCALE GENOMIC DNA]</scope>
    <source>
        <strain evidence="5 6">Koide BX008</strain>
    </source>
</reference>
<dbReference type="InterPro" id="IPR002219">
    <property type="entry name" value="PKC_DAG/PE"/>
</dbReference>
<dbReference type="HOGENOM" id="CLU_001302_0_0_1"/>
<keyword evidence="1" id="KW-0479">Metal-binding</keyword>
<proteinExistence type="predicted"/>
<dbReference type="Proteomes" id="UP000054549">
    <property type="component" value="Unassembled WGS sequence"/>
</dbReference>